<dbReference type="STRING" id="1390249.BHU72_12395"/>
<feature type="domain" description="Siroheme synthase central" evidence="7">
    <location>
        <begin position="120"/>
        <end position="146"/>
    </location>
</feature>
<name>A0A1E5L241_9FIRM</name>
<sequence length="213" mass="24697">MERYYPVFLRVQDRLCVVVGGGNVAERKVKSLLQDGASIRVISPQVTDTLQHLAKNNSIEFVQRPFQCGDLADAFLAYAATNSKQVNEQVYEDAKRYSVLVNMIDAPELCDFIVPSRVDRGRLQIAISTSGASPALTKHLRQELESYFGDEYDIFLDWMQQLRSWLLHNEPLEQRRRELFRQVIEMPVLQLLREKKIEEAKHIIHELIQQEIL</sequence>
<dbReference type="SUPFAM" id="SSF51735">
    <property type="entry name" value="NAD(P)-binding Rossmann-fold domains"/>
    <property type="match status" value="1"/>
</dbReference>
<keyword evidence="3" id="KW-0560">Oxidoreductase</keyword>
<dbReference type="NCBIfam" id="TIGR01470">
    <property type="entry name" value="cysG_Nterm"/>
    <property type="match status" value="1"/>
</dbReference>
<evidence type="ECO:0000313" key="9">
    <source>
        <dbReference type="Proteomes" id="UP000095255"/>
    </source>
</evidence>
<dbReference type="Proteomes" id="UP000095255">
    <property type="component" value="Unassembled WGS sequence"/>
</dbReference>
<comment type="pathway">
    <text evidence="1">Porphyrin-containing compound metabolism; siroheme biosynthesis; sirohydrochlorin from precorrin-2: step 1/1.</text>
</comment>
<evidence type="ECO:0000256" key="6">
    <source>
        <dbReference type="ARBA" id="ARBA00047561"/>
    </source>
</evidence>
<dbReference type="EMBL" id="MJAT01000040">
    <property type="protein sequence ID" value="OEH84197.1"/>
    <property type="molecule type" value="Genomic_DNA"/>
</dbReference>
<evidence type="ECO:0000313" key="8">
    <source>
        <dbReference type="EMBL" id="OEH84197.1"/>
    </source>
</evidence>
<organism evidence="8 9">
    <name type="scientific">Desulfuribacillus stibiiarsenatis</name>
    <dbReference type="NCBI Taxonomy" id="1390249"/>
    <lineage>
        <taxon>Bacteria</taxon>
        <taxon>Bacillati</taxon>
        <taxon>Bacillota</taxon>
        <taxon>Desulfuribacillia</taxon>
        <taxon>Desulfuribacillales</taxon>
        <taxon>Desulfuribacillaceae</taxon>
        <taxon>Desulfuribacillus</taxon>
    </lineage>
</organism>
<evidence type="ECO:0000256" key="5">
    <source>
        <dbReference type="ARBA" id="ARBA00023244"/>
    </source>
</evidence>
<evidence type="ECO:0000256" key="4">
    <source>
        <dbReference type="ARBA" id="ARBA00023027"/>
    </source>
</evidence>
<accession>A0A1E5L241</accession>
<dbReference type="InterPro" id="IPR006367">
    <property type="entry name" value="Sirohaem_synthase_N"/>
</dbReference>
<comment type="caution">
    <text evidence="8">The sequence shown here is derived from an EMBL/GenBank/DDBJ whole genome shotgun (WGS) entry which is preliminary data.</text>
</comment>
<dbReference type="InterPro" id="IPR028281">
    <property type="entry name" value="Sirohaem_synthase_central"/>
</dbReference>
<proteinExistence type="predicted"/>
<dbReference type="GO" id="GO:0019354">
    <property type="term" value="P:siroheme biosynthetic process"/>
    <property type="evidence" value="ECO:0007669"/>
    <property type="project" value="UniProtKB-UniPathway"/>
</dbReference>
<dbReference type="GO" id="GO:0004325">
    <property type="term" value="F:ferrochelatase activity"/>
    <property type="evidence" value="ECO:0007669"/>
    <property type="project" value="InterPro"/>
</dbReference>
<evidence type="ECO:0000256" key="2">
    <source>
        <dbReference type="ARBA" id="ARBA00012400"/>
    </source>
</evidence>
<dbReference type="PANTHER" id="PTHR35330:SF1">
    <property type="entry name" value="SIROHEME BIOSYNTHESIS PROTEIN MET8"/>
    <property type="match status" value="1"/>
</dbReference>
<dbReference type="Pfam" id="PF13241">
    <property type="entry name" value="NAD_binding_7"/>
    <property type="match status" value="1"/>
</dbReference>
<dbReference type="RefSeq" id="WP_069703434.1">
    <property type="nucleotide sequence ID" value="NZ_MJAT01000040.1"/>
</dbReference>
<dbReference type="AlphaFoldDB" id="A0A1E5L241"/>
<comment type="catalytic activity">
    <reaction evidence="6">
        <text>precorrin-2 + NAD(+) = sirohydrochlorin + NADH + 2 H(+)</text>
        <dbReference type="Rhea" id="RHEA:15613"/>
        <dbReference type="ChEBI" id="CHEBI:15378"/>
        <dbReference type="ChEBI" id="CHEBI:57540"/>
        <dbReference type="ChEBI" id="CHEBI:57945"/>
        <dbReference type="ChEBI" id="CHEBI:58351"/>
        <dbReference type="ChEBI" id="CHEBI:58827"/>
        <dbReference type="EC" id="1.3.1.76"/>
    </reaction>
</comment>
<evidence type="ECO:0000259" key="7">
    <source>
        <dbReference type="Pfam" id="PF14824"/>
    </source>
</evidence>
<dbReference type="GO" id="GO:0043115">
    <property type="term" value="F:precorrin-2 dehydrogenase activity"/>
    <property type="evidence" value="ECO:0007669"/>
    <property type="project" value="UniProtKB-EC"/>
</dbReference>
<dbReference type="InterPro" id="IPR028161">
    <property type="entry name" value="Met8-like"/>
</dbReference>
<dbReference type="InterPro" id="IPR042518">
    <property type="entry name" value="SirC_C"/>
</dbReference>
<dbReference type="Pfam" id="PF14824">
    <property type="entry name" value="Sirohm_synth_M"/>
    <property type="match status" value="1"/>
</dbReference>
<evidence type="ECO:0000256" key="1">
    <source>
        <dbReference type="ARBA" id="ARBA00005010"/>
    </source>
</evidence>
<dbReference type="SUPFAM" id="SSF75615">
    <property type="entry name" value="Siroheme synthase middle domains-like"/>
    <property type="match status" value="1"/>
</dbReference>
<evidence type="ECO:0000256" key="3">
    <source>
        <dbReference type="ARBA" id="ARBA00023002"/>
    </source>
</evidence>
<keyword evidence="5" id="KW-0627">Porphyrin biosynthesis</keyword>
<dbReference type="UniPathway" id="UPA00262">
    <property type="reaction ID" value="UER00222"/>
</dbReference>
<dbReference type="Gene3D" id="1.10.8.610">
    <property type="entry name" value="SirC, precorrin-2 dehydrogenase, C-terminal helical domain-like"/>
    <property type="match status" value="1"/>
</dbReference>
<dbReference type="OrthoDB" id="9773765at2"/>
<reference evidence="8 9" key="1">
    <citation type="submission" date="2016-09" db="EMBL/GenBank/DDBJ databases">
        <title>Desulfuribacillus arsenicus sp. nov., an obligately anaerobic, dissimilatory arsenic- and antimonate-reducing bacterium isolated from anoxic sediments.</title>
        <authorList>
            <person name="Abin C.A."/>
            <person name="Hollibaugh J.T."/>
        </authorList>
    </citation>
    <scope>NUCLEOTIDE SEQUENCE [LARGE SCALE GENOMIC DNA]</scope>
    <source>
        <strain evidence="8 9">MLFW-2</strain>
    </source>
</reference>
<dbReference type="InterPro" id="IPR036291">
    <property type="entry name" value="NAD(P)-bd_dom_sf"/>
</dbReference>
<gene>
    <name evidence="8" type="ORF">BHU72_12395</name>
</gene>
<keyword evidence="4" id="KW-0520">NAD</keyword>
<dbReference type="PANTHER" id="PTHR35330">
    <property type="entry name" value="SIROHEME BIOSYNTHESIS PROTEIN MET8"/>
    <property type="match status" value="1"/>
</dbReference>
<keyword evidence="9" id="KW-1185">Reference proteome</keyword>
<dbReference type="EC" id="1.3.1.76" evidence="2"/>
<dbReference type="Gene3D" id="3.40.50.720">
    <property type="entry name" value="NAD(P)-binding Rossmann-like Domain"/>
    <property type="match status" value="1"/>
</dbReference>
<protein>
    <recommendedName>
        <fullName evidence="2">precorrin-2 dehydrogenase</fullName>
        <ecNumber evidence="2">1.3.1.76</ecNumber>
    </recommendedName>
</protein>